<dbReference type="GO" id="GO:0001786">
    <property type="term" value="F:phosphatidylserine binding"/>
    <property type="evidence" value="ECO:0007669"/>
    <property type="project" value="TreeGrafter"/>
</dbReference>
<comment type="caution">
    <text evidence="2">The sequence shown here is derived from an EMBL/GenBank/DDBJ whole genome shotgun (WGS) entry which is preliminary data.</text>
</comment>
<feature type="compositionally biased region" description="Basic and acidic residues" evidence="1">
    <location>
        <begin position="467"/>
        <end position="477"/>
    </location>
</feature>
<feature type="compositionally biased region" description="Basic and acidic residues" evidence="1">
    <location>
        <begin position="486"/>
        <end position="527"/>
    </location>
</feature>
<dbReference type="InterPro" id="IPR037104">
    <property type="entry name" value="Annexin_sf"/>
</dbReference>
<dbReference type="GO" id="GO:0012506">
    <property type="term" value="C:vesicle membrane"/>
    <property type="evidence" value="ECO:0007669"/>
    <property type="project" value="TreeGrafter"/>
</dbReference>
<gene>
    <name evidence="2" type="ORF">Egran_01452</name>
</gene>
<dbReference type="GO" id="GO:0005509">
    <property type="term" value="F:calcium ion binding"/>
    <property type="evidence" value="ECO:0007669"/>
    <property type="project" value="InterPro"/>
</dbReference>
<feature type="compositionally biased region" description="Basic and acidic residues" evidence="1">
    <location>
        <begin position="47"/>
        <end position="66"/>
    </location>
</feature>
<sequence>MSSLHAHNPRSHGRSKSPGGHMPERSRSRDTRAPPPAPETTKKATSRHYDSDSEEERYRAPPRGKDSYYAPDSDDKGRKHPPPTGRALPTRSRYRSESEEDDEEDEDEEEDEYHRSSQRRPSPSPPLSGNDTDGFSRSRHRPSALSRDLDSATRSRDPDRKSSVKFHTDAHGSAFSPPNSQAPSASASAVSSRFGGDSDHEHPGSHPSYAKPERFNYAQPADFAYPPSGSPGWPGPVNGGTAPPVSDRAAPPVPGAFPHPASIPPDADSVSASRSMAPQPYAKVPPWQYAQPDPNITYTSKSNQPPDPHWTMPTTPYTASAEPQFPDQLTRSVRPTDSVPRYTQSSAPQFPHPPARDTKREAAGLRIETREPQSVQSPSKGSEPHYIEIAPGAERDGPSSSPPGASHRRPVSSANLGVGGGWSSGGRPPPSPLLEPYQGTYQTISPMPSPLAGPVARLDDDLSDLELDIRSGPDRRPRTLALTASADDRIRREDRSRRRDQDRDRDRDREGRWREDDDDAERGHRPAEILTIAPTPSSAKRVSFYDATADAMALKGALSHARVDPKPLRTILPYLTSHEILALRAEYKNHAKVHGKGINIAKHLKLKLGNTSWGKVCYATALGRWESEAYWANSYYQAGTSRRELLIETLIGRSNSEIREIKECFRDTRYSDSLEKCMKSELKADKFRTAILLALEERRQSEHEPRDVRLIQRDVQELRRALVSREGGETAMIQIILVRSDNHLREVLRTYEGIHRQNFAKAMISKSRNLVGETLAHILNGVINRPMRDALLLHQAICESRPGKERAELLISRLVRLHWEPRHLEAVKQEYRKRYGERVEEAIAQEVIATSSASEWGEFCIELARSSAYHSGGR</sequence>
<dbReference type="PANTHER" id="PTHR10502:SF107">
    <property type="entry name" value="ANNEXIN ANXC4 (AFU_ORTHOLOGUE AFUA_3G07020)"/>
    <property type="match status" value="1"/>
</dbReference>
<evidence type="ECO:0000313" key="2">
    <source>
        <dbReference type="EMBL" id="OXV10787.1"/>
    </source>
</evidence>
<feature type="compositionally biased region" description="Polar residues" evidence="1">
    <location>
        <begin position="327"/>
        <end position="348"/>
    </location>
</feature>
<dbReference type="GO" id="GO:0005886">
    <property type="term" value="C:plasma membrane"/>
    <property type="evidence" value="ECO:0007669"/>
    <property type="project" value="TreeGrafter"/>
</dbReference>
<evidence type="ECO:0008006" key="4">
    <source>
        <dbReference type="Google" id="ProtNLM"/>
    </source>
</evidence>
<dbReference type="GO" id="GO:0005544">
    <property type="term" value="F:calcium-dependent phospholipid binding"/>
    <property type="evidence" value="ECO:0007669"/>
    <property type="project" value="InterPro"/>
</dbReference>
<dbReference type="EMBL" id="NPHW01002764">
    <property type="protein sequence ID" value="OXV10787.1"/>
    <property type="molecule type" value="Genomic_DNA"/>
</dbReference>
<feature type="compositionally biased region" description="Basic and acidic residues" evidence="1">
    <location>
        <begin position="22"/>
        <end position="32"/>
    </location>
</feature>
<dbReference type="GO" id="GO:0005634">
    <property type="term" value="C:nucleus"/>
    <property type="evidence" value="ECO:0007669"/>
    <property type="project" value="TreeGrafter"/>
</dbReference>
<protein>
    <recommendedName>
        <fullName evidence="4">Annexin</fullName>
    </recommendedName>
</protein>
<evidence type="ECO:0000256" key="1">
    <source>
        <dbReference type="SAM" id="MobiDB-lite"/>
    </source>
</evidence>
<feature type="compositionally biased region" description="Polar residues" evidence="1">
    <location>
        <begin position="294"/>
        <end position="304"/>
    </location>
</feature>
<dbReference type="GO" id="GO:0005737">
    <property type="term" value="C:cytoplasm"/>
    <property type="evidence" value="ECO:0007669"/>
    <property type="project" value="TreeGrafter"/>
</dbReference>
<feature type="compositionally biased region" description="Basic and acidic residues" evidence="1">
    <location>
        <begin position="354"/>
        <end position="371"/>
    </location>
</feature>
<evidence type="ECO:0000313" key="3">
    <source>
        <dbReference type="Proteomes" id="UP000243515"/>
    </source>
</evidence>
<feature type="compositionally biased region" description="Pro residues" evidence="1">
    <location>
        <begin position="251"/>
        <end position="263"/>
    </location>
</feature>
<name>A0A232M3W3_9EURO</name>
<accession>A0A232M3W3</accession>
<dbReference type="PANTHER" id="PTHR10502">
    <property type="entry name" value="ANNEXIN"/>
    <property type="match status" value="1"/>
</dbReference>
<dbReference type="OrthoDB" id="2134400at2759"/>
<proteinExistence type="predicted"/>
<dbReference type="SUPFAM" id="SSF47874">
    <property type="entry name" value="Annexin"/>
    <property type="match status" value="1"/>
</dbReference>
<dbReference type="Proteomes" id="UP000243515">
    <property type="component" value="Unassembled WGS sequence"/>
</dbReference>
<feature type="compositionally biased region" description="Basic and acidic residues" evidence="1">
    <location>
        <begin position="147"/>
        <end position="170"/>
    </location>
</feature>
<reference evidence="2 3" key="1">
    <citation type="journal article" date="2015" name="Environ. Microbiol.">
        <title>Metagenome sequence of Elaphomyces granulatus from sporocarp tissue reveals Ascomycota ectomycorrhizal fingerprints of genome expansion and a Proteobacteria-rich microbiome.</title>
        <authorList>
            <person name="Quandt C.A."/>
            <person name="Kohler A."/>
            <person name="Hesse C.N."/>
            <person name="Sharpton T.J."/>
            <person name="Martin F."/>
            <person name="Spatafora J.W."/>
        </authorList>
    </citation>
    <scope>NUCLEOTIDE SEQUENCE [LARGE SCALE GENOMIC DNA]</scope>
    <source>
        <strain evidence="2 3">OSC145934</strain>
    </source>
</reference>
<dbReference type="Gene3D" id="1.10.220.10">
    <property type="entry name" value="Annexin"/>
    <property type="match status" value="3"/>
</dbReference>
<dbReference type="AlphaFoldDB" id="A0A232M3W3"/>
<feature type="compositionally biased region" description="Low complexity" evidence="1">
    <location>
        <begin position="173"/>
        <end position="192"/>
    </location>
</feature>
<keyword evidence="3" id="KW-1185">Reference proteome</keyword>
<feature type="region of interest" description="Disordered" evidence="1">
    <location>
        <begin position="1"/>
        <end position="528"/>
    </location>
</feature>
<feature type="compositionally biased region" description="Acidic residues" evidence="1">
    <location>
        <begin position="98"/>
        <end position="111"/>
    </location>
</feature>
<feature type="compositionally biased region" description="Low complexity" evidence="1">
    <location>
        <begin position="226"/>
        <end position="240"/>
    </location>
</feature>
<organism evidence="2 3">
    <name type="scientific">Elaphomyces granulatus</name>
    <dbReference type="NCBI Taxonomy" id="519963"/>
    <lineage>
        <taxon>Eukaryota</taxon>
        <taxon>Fungi</taxon>
        <taxon>Dikarya</taxon>
        <taxon>Ascomycota</taxon>
        <taxon>Pezizomycotina</taxon>
        <taxon>Eurotiomycetes</taxon>
        <taxon>Eurotiomycetidae</taxon>
        <taxon>Eurotiales</taxon>
        <taxon>Elaphomycetaceae</taxon>
        <taxon>Elaphomyces</taxon>
    </lineage>
</organism>